<feature type="transmembrane region" description="Helical" evidence="3">
    <location>
        <begin position="69"/>
        <end position="90"/>
    </location>
</feature>
<evidence type="ECO:0000256" key="2">
    <source>
        <dbReference type="SAM" id="MobiDB-lite"/>
    </source>
</evidence>
<feature type="coiled-coil region" evidence="1">
    <location>
        <begin position="227"/>
        <end position="261"/>
    </location>
</feature>
<dbReference type="PANTHER" id="PTHR42032">
    <property type="entry name" value="YALI0E30679P"/>
    <property type="match status" value="1"/>
</dbReference>
<evidence type="ECO:0000313" key="4">
    <source>
        <dbReference type="EMBL" id="KAG2235663.1"/>
    </source>
</evidence>
<keyword evidence="5" id="KW-1185">Reference proteome</keyword>
<dbReference type="PANTHER" id="PTHR42032:SF1">
    <property type="entry name" value="YALI0E30679P"/>
    <property type="match status" value="1"/>
</dbReference>
<feature type="compositionally biased region" description="Polar residues" evidence="2">
    <location>
        <begin position="386"/>
        <end position="396"/>
    </location>
</feature>
<feature type="region of interest" description="Disordered" evidence="2">
    <location>
        <begin position="31"/>
        <end position="58"/>
    </location>
</feature>
<feature type="compositionally biased region" description="Polar residues" evidence="2">
    <location>
        <begin position="31"/>
        <end position="48"/>
    </location>
</feature>
<evidence type="ECO:0000256" key="1">
    <source>
        <dbReference type="SAM" id="Coils"/>
    </source>
</evidence>
<feature type="transmembrane region" description="Helical" evidence="3">
    <location>
        <begin position="96"/>
        <end position="117"/>
    </location>
</feature>
<feature type="region of interest" description="Disordered" evidence="2">
    <location>
        <begin position="363"/>
        <end position="417"/>
    </location>
</feature>
<evidence type="ECO:0000313" key="5">
    <source>
        <dbReference type="Proteomes" id="UP000613177"/>
    </source>
</evidence>
<evidence type="ECO:0000256" key="3">
    <source>
        <dbReference type="SAM" id="Phobius"/>
    </source>
</evidence>
<dbReference type="AlphaFoldDB" id="A0A8H7SWX9"/>
<feature type="compositionally biased region" description="Polar residues" evidence="2">
    <location>
        <begin position="363"/>
        <end position="372"/>
    </location>
</feature>
<keyword evidence="3" id="KW-0472">Membrane</keyword>
<dbReference type="EMBL" id="JAEPRE010000029">
    <property type="protein sequence ID" value="KAG2235663.1"/>
    <property type="molecule type" value="Genomic_DNA"/>
</dbReference>
<dbReference type="Proteomes" id="UP000613177">
    <property type="component" value="Unassembled WGS sequence"/>
</dbReference>
<comment type="caution">
    <text evidence="4">The sequence shown here is derived from an EMBL/GenBank/DDBJ whole genome shotgun (WGS) entry which is preliminary data.</text>
</comment>
<keyword evidence="1" id="KW-0175">Coiled coil</keyword>
<proteinExistence type="predicted"/>
<feature type="transmembrane region" description="Helical" evidence="3">
    <location>
        <begin position="326"/>
        <end position="343"/>
    </location>
</feature>
<feature type="transmembrane region" description="Helical" evidence="3">
    <location>
        <begin position="161"/>
        <end position="179"/>
    </location>
</feature>
<gene>
    <name evidence="4" type="ORF">INT48_008539</name>
</gene>
<reference evidence="4" key="1">
    <citation type="submission" date="2021-01" db="EMBL/GenBank/DDBJ databases">
        <title>Metabolic potential, ecology and presence of endohyphal bacteria is reflected in genomic diversity of Mucoromycotina.</title>
        <authorList>
            <person name="Muszewska A."/>
            <person name="Okrasinska A."/>
            <person name="Steczkiewicz K."/>
            <person name="Drgas O."/>
            <person name="Orlowska M."/>
            <person name="Perlinska-Lenart U."/>
            <person name="Aleksandrzak-Piekarczyk T."/>
            <person name="Szatraj K."/>
            <person name="Zielenkiewicz U."/>
            <person name="Pilsyk S."/>
            <person name="Malc E."/>
            <person name="Mieczkowski P."/>
            <person name="Kruszewska J.S."/>
            <person name="Biernat P."/>
            <person name="Pawlowska J."/>
        </authorList>
    </citation>
    <scope>NUCLEOTIDE SEQUENCE</scope>
    <source>
        <strain evidence="4">WA0000018081</strain>
    </source>
</reference>
<protein>
    <submittedName>
        <fullName evidence="4">Uncharacterized protein</fullName>
    </submittedName>
</protein>
<feature type="transmembrane region" description="Helical" evidence="3">
    <location>
        <begin position="191"/>
        <end position="210"/>
    </location>
</feature>
<keyword evidence="3" id="KW-0812">Transmembrane</keyword>
<organism evidence="4 5">
    <name type="scientific">Thamnidium elegans</name>
    <dbReference type="NCBI Taxonomy" id="101142"/>
    <lineage>
        <taxon>Eukaryota</taxon>
        <taxon>Fungi</taxon>
        <taxon>Fungi incertae sedis</taxon>
        <taxon>Mucoromycota</taxon>
        <taxon>Mucoromycotina</taxon>
        <taxon>Mucoromycetes</taxon>
        <taxon>Mucorales</taxon>
        <taxon>Mucorineae</taxon>
        <taxon>Mucoraceae</taxon>
        <taxon>Thamnidium</taxon>
    </lineage>
</organism>
<keyword evidence="3" id="KW-1133">Transmembrane helix</keyword>
<name>A0A8H7SWX9_9FUNG</name>
<sequence>MIRAIERISVTHEYFYNTEQEGGFLSGYRPSSFSRSTQKQASSNSSKQRTPKPAAPFNKETVKDEFSTAISWPIILAVIPTLGAFIAGSAEVWSDFIMILLILYYVYKWITVPWAYYDTARSRRVIHQYATNNNNQAGLDSNKKRDKRKESVEEELRRHEIIGLVWVIISPAVAGYTLQYSRYFLSNYDKYMSTFNVTVFVLAATLKPLIHVMALLRERTVFLQSEMVINESEIEVLQRKLECMEEELDSLRKAFATKRDLGQVANGITPSIQNLSNAIRQFEKKDKSFRSWSEENFSKMEKRVCDLDQLLYYSMEQDQKKSAQKLLVTLMFLPINLTFWTASRMAGLLPIPRALLGFTVNKSPRPTSSYRPNSKHLTHPDVHTSADASSSMQSDTFFHHRHATTAREPSELGYSEE</sequence>
<accession>A0A8H7SWX9</accession>